<dbReference type="AlphaFoldDB" id="A0A9K3LWE4"/>
<accession>A0A9K3LWE4</accession>
<organism evidence="2 3">
    <name type="scientific">Nitzschia inconspicua</name>
    <dbReference type="NCBI Taxonomy" id="303405"/>
    <lineage>
        <taxon>Eukaryota</taxon>
        <taxon>Sar</taxon>
        <taxon>Stramenopiles</taxon>
        <taxon>Ochrophyta</taxon>
        <taxon>Bacillariophyta</taxon>
        <taxon>Bacillariophyceae</taxon>
        <taxon>Bacillariophycidae</taxon>
        <taxon>Bacillariales</taxon>
        <taxon>Bacillariaceae</taxon>
        <taxon>Nitzschia</taxon>
    </lineage>
</organism>
<dbReference type="Proteomes" id="UP000693970">
    <property type="component" value="Unassembled WGS sequence"/>
</dbReference>
<dbReference type="EMBL" id="JAGRRH010000005">
    <property type="protein sequence ID" value="KAG7369773.1"/>
    <property type="molecule type" value="Genomic_DNA"/>
</dbReference>
<feature type="transmembrane region" description="Helical" evidence="1">
    <location>
        <begin position="12"/>
        <end position="31"/>
    </location>
</feature>
<comment type="caution">
    <text evidence="2">The sequence shown here is derived from an EMBL/GenBank/DDBJ whole genome shotgun (WGS) entry which is preliminary data.</text>
</comment>
<protein>
    <submittedName>
        <fullName evidence="2">Uncharacterized protein</fullName>
    </submittedName>
</protein>
<evidence type="ECO:0000313" key="3">
    <source>
        <dbReference type="Proteomes" id="UP000693970"/>
    </source>
</evidence>
<name>A0A9K3LWE4_9STRA</name>
<keyword evidence="1" id="KW-1133">Transmembrane helix</keyword>
<evidence type="ECO:0000313" key="2">
    <source>
        <dbReference type="EMBL" id="KAG7369773.1"/>
    </source>
</evidence>
<reference evidence="2" key="2">
    <citation type="submission" date="2021-04" db="EMBL/GenBank/DDBJ databases">
        <authorList>
            <person name="Podell S."/>
        </authorList>
    </citation>
    <scope>NUCLEOTIDE SEQUENCE</scope>
    <source>
        <strain evidence="2">Hildebrandi</strain>
    </source>
</reference>
<keyword evidence="3" id="KW-1185">Reference proteome</keyword>
<feature type="transmembrane region" description="Helical" evidence="1">
    <location>
        <begin position="69"/>
        <end position="89"/>
    </location>
</feature>
<evidence type="ECO:0000256" key="1">
    <source>
        <dbReference type="SAM" id="Phobius"/>
    </source>
</evidence>
<sequence>MFLGSPPVVPLLVTKAYLLVLWILTFVWICIPGTEPSHRFQNEIKEYLGYNRQGSTTAKSINPLVDVGFVNPFHLVFVLLWNGVTFAALRPQENKDEDASAGVPLTENAIMALFFWGPLWILGIYQYGFWATRRLHLSLVIVAESSTAEDRANEGIYHYIIAIVRQRLTLERVGLVAAS</sequence>
<keyword evidence="1" id="KW-0812">Transmembrane</keyword>
<feature type="transmembrane region" description="Helical" evidence="1">
    <location>
        <begin position="109"/>
        <end position="130"/>
    </location>
</feature>
<proteinExistence type="predicted"/>
<gene>
    <name evidence="2" type="ORF">IV203_027519</name>
</gene>
<keyword evidence="1" id="KW-0472">Membrane</keyword>
<reference evidence="2" key="1">
    <citation type="journal article" date="2021" name="Sci. Rep.">
        <title>Diploid genomic architecture of Nitzschia inconspicua, an elite biomass production diatom.</title>
        <authorList>
            <person name="Oliver A."/>
            <person name="Podell S."/>
            <person name="Pinowska A."/>
            <person name="Traller J.C."/>
            <person name="Smith S.R."/>
            <person name="McClure R."/>
            <person name="Beliaev A."/>
            <person name="Bohutskyi P."/>
            <person name="Hill E.A."/>
            <person name="Rabines A."/>
            <person name="Zheng H."/>
            <person name="Allen L.Z."/>
            <person name="Kuo A."/>
            <person name="Grigoriev I.V."/>
            <person name="Allen A.E."/>
            <person name="Hazlebeck D."/>
            <person name="Allen E.E."/>
        </authorList>
    </citation>
    <scope>NUCLEOTIDE SEQUENCE</scope>
    <source>
        <strain evidence="2">Hildebrandi</strain>
    </source>
</reference>